<dbReference type="KEGG" id="plad:PPGU16_26010"/>
<dbReference type="EMBL" id="AP023174">
    <property type="protein sequence ID" value="BCF89534.1"/>
    <property type="molecule type" value="Genomic_DNA"/>
</dbReference>
<accession>A0A7I8BLF8</accession>
<name>A0A7I8BLF8_9BURK</name>
<dbReference type="Pfam" id="PF05638">
    <property type="entry name" value="T6SS_HCP"/>
    <property type="match status" value="1"/>
</dbReference>
<proteinExistence type="predicted"/>
<dbReference type="Gene3D" id="2.30.110.20">
    <property type="entry name" value="Hcp1-like"/>
    <property type="match status" value="1"/>
</dbReference>
<gene>
    <name evidence="1" type="ORF">PPGU16_26010</name>
</gene>
<dbReference type="PANTHER" id="PTHR36152:SF5">
    <property type="entry name" value="PROTEIN HCP1"/>
    <property type="match status" value="1"/>
</dbReference>
<dbReference type="AlphaFoldDB" id="A0A7I8BLF8"/>
<dbReference type="InterPro" id="IPR036624">
    <property type="entry name" value="Hcp1-lik_sf"/>
</dbReference>
<dbReference type="RefSeq" id="WP_180720383.1">
    <property type="nucleotide sequence ID" value="NZ_AP023174.1"/>
</dbReference>
<evidence type="ECO:0000313" key="1">
    <source>
        <dbReference type="EMBL" id="BCF89534.1"/>
    </source>
</evidence>
<dbReference type="InterPro" id="IPR008514">
    <property type="entry name" value="T6SS_Hcp"/>
</dbReference>
<evidence type="ECO:0000313" key="2">
    <source>
        <dbReference type="Proteomes" id="UP000510888"/>
    </source>
</evidence>
<evidence type="ECO:0008006" key="3">
    <source>
        <dbReference type="Google" id="ProtNLM"/>
    </source>
</evidence>
<sequence length="158" mass="17418">MTHDIFLRIQGIDGESQDASHTNEIDVLDWTWKVTQQSSMMSGSGGGAGKATVSDLEFTHQIDKASPNLARYCFTGTHIPDARLVMRKTGGVPHEFLRITMYDVLISHVEPFVDENGAIECVRLSFARMKKEYALQNALGGNGGTVTALFDVKQNVTR</sequence>
<dbReference type="Proteomes" id="UP000510888">
    <property type="component" value="Chromosome 1"/>
</dbReference>
<protein>
    <recommendedName>
        <fullName evidence="3">Protein hcp1</fullName>
    </recommendedName>
</protein>
<dbReference type="SUPFAM" id="SSF141452">
    <property type="entry name" value="Hcp1-like"/>
    <property type="match status" value="1"/>
</dbReference>
<reference evidence="1 2" key="1">
    <citation type="journal article" date="2020" name="Genes (Basel)">
        <title>Genomic Comparison of Insect Gut Symbionts from Divergent Burkholderia Subclades.</title>
        <authorList>
            <person name="Takeshita K."/>
            <person name="Kikuchi Y."/>
        </authorList>
    </citation>
    <scope>NUCLEOTIDE SEQUENCE [LARGE SCALE GENOMIC DNA]</scope>
    <source>
        <strain evidence="1 2">PGU16</strain>
    </source>
</reference>
<organism evidence="1 2">
    <name type="scientific">Paraburkholderia largidicola</name>
    <dbReference type="NCBI Taxonomy" id="3014751"/>
    <lineage>
        <taxon>Bacteria</taxon>
        <taxon>Pseudomonadati</taxon>
        <taxon>Pseudomonadota</taxon>
        <taxon>Betaproteobacteria</taxon>
        <taxon>Burkholderiales</taxon>
        <taxon>Burkholderiaceae</taxon>
        <taxon>Paraburkholderia</taxon>
    </lineage>
</organism>
<dbReference type="PANTHER" id="PTHR36152">
    <property type="entry name" value="CYTOPLASMIC PROTEIN-RELATED"/>
    <property type="match status" value="1"/>
</dbReference>
<keyword evidence="2" id="KW-1185">Reference proteome</keyword>
<dbReference type="InterPro" id="IPR053165">
    <property type="entry name" value="HSI-I_assembly_Hcp1"/>
</dbReference>